<evidence type="ECO:0000313" key="12">
    <source>
        <dbReference type="Proteomes" id="UP000242188"/>
    </source>
</evidence>
<keyword evidence="3 9" id="KW-0808">Transferase</keyword>
<proteinExistence type="inferred from homology"/>
<feature type="region of interest" description="Disordered" evidence="10">
    <location>
        <begin position="137"/>
        <end position="157"/>
    </location>
</feature>
<keyword evidence="7" id="KW-0472">Membrane</keyword>
<protein>
    <recommendedName>
        <fullName evidence="9">Carbohydrate sulfotransferase</fullName>
        <ecNumber evidence="9">2.8.2.-</ecNumber>
    </recommendedName>
</protein>
<dbReference type="GO" id="GO:0008146">
    <property type="term" value="F:sulfotransferase activity"/>
    <property type="evidence" value="ECO:0007669"/>
    <property type="project" value="InterPro"/>
</dbReference>
<dbReference type="EC" id="2.8.2.-" evidence="9"/>
<name>A0A210PKX2_MIZYE</name>
<evidence type="ECO:0000313" key="11">
    <source>
        <dbReference type="EMBL" id="OWF37132.1"/>
    </source>
</evidence>
<keyword evidence="9" id="KW-0735">Signal-anchor</keyword>
<dbReference type="PANTHER" id="PTHR12137">
    <property type="entry name" value="CARBOHYDRATE SULFOTRANSFERASE"/>
    <property type="match status" value="1"/>
</dbReference>
<dbReference type="OrthoDB" id="6380564at2759"/>
<dbReference type="GO" id="GO:0016051">
    <property type="term" value="P:carbohydrate biosynthetic process"/>
    <property type="evidence" value="ECO:0007669"/>
    <property type="project" value="InterPro"/>
</dbReference>
<comment type="similarity">
    <text evidence="2 9">Belongs to the sulfotransferase 2 family.</text>
</comment>
<evidence type="ECO:0000256" key="10">
    <source>
        <dbReference type="SAM" id="MobiDB-lite"/>
    </source>
</evidence>
<keyword evidence="9" id="KW-0119">Carbohydrate metabolism</keyword>
<accession>A0A210PKX2</accession>
<evidence type="ECO:0000256" key="6">
    <source>
        <dbReference type="ARBA" id="ARBA00023034"/>
    </source>
</evidence>
<dbReference type="InterPro" id="IPR018011">
    <property type="entry name" value="Carb_sulfotrans_8-10"/>
</dbReference>
<keyword evidence="6 9" id="KW-0333">Golgi apparatus</keyword>
<dbReference type="AlphaFoldDB" id="A0A210PKX2"/>
<evidence type="ECO:0000256" key="5">
    <source>
        <dbReference type="ARBA" id="ARBA00022989"/>
    </source>
</evidence>
<comment type="subcellular location">
    <subcellularLocation>
        <location evidence="1 9">Golgi apparatus membrane</location>
        <topology evidence="1 9">Single-pass type II membrane protein</topology>
    </subcellularLocation>
</comment>
<dbReference type="PANTHER" id="PTHR12137:SF54">
    <property type="entry name" value="CARBOHYDRATE SULFOTRANSFERASE"/>
    <property type="match status" value="1"/>
</dbReference>
<dbReference type="GO" id="GO:0000139">
    <property type="term" value="C:Golgi membrane"/>
    <property type="evidence" value="ECO:0007669"/>
    <property type="project" value="UniProtKB-SubCell"/>
</dbReference>
<evidence type="ECO:0000256" key="4">
    <source>
        <dbReference type="ARBA" id="ARBA00022692"/>
    </source>
</evidence>
<evidence type="ECO:0000256" key="1">
    <source>
        <dbReference type="ARBA" id="ARBA00004323"/>
    </source>
</evidence>
<dbReference type="Proteomes" id="UP000242188">
    <property type="component" value="Unassembled WGS sequence"/>
</dbReference>
<evidence type="ECO:0000256" key="7">
    <source>
        <dbReference type="ARBA" id="ARBA00023136"/>
    </source>
</evidence>
<evidence type="ECO:0000256" key="3">
    <source>
        <dbReference type="ARBA" id="ARBA00022679"/>
    </source>
</evidence>
<evidence type="ECO:0000256" key="2">
    <source>
        <dbReference type="ARBA" id="ARBA00006339"/>
    </source>
</evidence>
<sequence>MSLQQMFQREEMNKTLRGLLASEVRPLRLPKETCPDQLAYLYKLWRSLQIQGYLHIQSTFPWDFFENQKKEDSIVKLILDTIAGRPLSNKDRKLQRRDVLVSAYKNFPPTFKSRSSHVEHVKTPCEAASGNVEYVKPQSEAVSRNKEHRKLQSKATSNDMIPVKQQSKEAFTIEPWKSRMDALKRGCASGRKQYQLTTSQVSQLYYSSSRAGFSVCKVPKAGSTFWTIMFLILQHQKPPEKVFLIPRNKLHNKAKGRESRQPPNDSSLNIIVSRDPYTRLFSGFIDKVFLAGRKLEENQDTSNAYIINDLVCGYNTTFADFLDVITKNALNGGKINQHLAPVYLLCSACNIKYQAVSHAETLTADTEYIVDKLQVSDSEKRSLKQMFHREEINKTLRGLLASEVRPLRLPKEICPDQLAYLYKLWQSLQIQGYLHIQSTFPWDFFENENNFEESSIVKLILDTMARRPLSNKDRKLQRRDALVSAYKNVGKETIKRIQKMFMMDFRLFGYDINPPT</sequence>
<evidence type="ECO:0000256" key="9">
    <source>
        <dbReference type="RuleBase" id="RU364020"/>
    </source>
</evidence>
<organism evidence="11 12">
    <name type="scientific">Mizuhopecten yessoensis</name>
    <name type="common">Japanese scallop</name>
    <name type="synonym">Patinopecten yessoensis</name>
    <dbReference type="NCBI Taxonomy" id="6573"/>
    <lineage>
        <taxon>Eukaryota</taxon>
        <taxon>Metazoa</taxon>
        <taxon>Spiralia</taxon>
        <taxon>Lophotrochozoa</taxon>
        <taxon>Mollusca</taxon>
        <taxon>Bivalvia</taxon>
        <taxon>Autobranchia</taxon>
        <taxon>Pteriomorphia</taxon>
        <taxon>Pectinida</taxon>
        <taxon>Pectinoidea</taxon>
        <taxon>Pectinidae</taxon>
        <taxon>Mizuhopecten</taxon>
    </lineage>
</organism>
<dbReference type="EMBL" id="NEDP02005594">
    <property type="protein sequence ID" value="OWF37132.1"/>
    <property type="molecule type" value="Genomic_DNA"/>
</dbReference>
<keyword evidence="8 9" id="KW-0325">Glycoprotein</keyword>
<comment type="caution">
    <text evidence="11">The sequence shown here is derived from an EMBL/GenBank/DDBJ whole genome shotgun (WGS) entry which is preliminary data.</text>
</comment>
<reference evidence="11 12" key="1">
    <citation type="journal article" date="2017" name="Nat. Ecol. Evol.">
        <title>Scallop genome provides insights into evolution of bilaterian karyotype and development.</title>
        <authorList>
            <person name="Wang S."/>
            <person name="Zhang J."/>
            <person name="Jiao W."/>
            <person name="Li J."/>
            <person name="Xun X."/>
            <person name="Sun Y."/>
            <person name="Guo X."/>
            <person name="Huan P."/>
            <person name="Dong B."/>
            <person name="Zhang L."/>
            <person name="Hu X."/>
            <person name="Sun X."/>
            <person name="Wang J."/>
            <person name="Zhao C."/>
            <person name="Wang Y."/>
            <person name="Wang D."/>
            <person name="Huang X."/>
            <person name="Wang R."/>
            <person name="Lv J."/>
            <person name="Li Y."/>
            <person name="Zhang Z."/>
            <person name="Liu B."/>
            <person name="Lu W."/>
            <person name="Hui Y."/>
            <person name="Liang J."/>
            <person name="Zhou Z."/>
            <person name="Hou R."/>
            <person name="Li X."/>
            <person name="Liu Y."/>
            <person name="Li H."/>
            <person name="Ning X."/>
            <person name="Lin Y."/>
            <person name="Zhao L."/>
            <person name="Xing Q."/>
            <person name="Dou J."/>
            <person name="Li Y."/>
            <person name="Mao J."/>
            <person name="Guo H."/>
            <person name="Dou H."/>
            <person name="Li T."/>
            <person name="Mu C."/>
            <person name="Jiang W."/>
            <person name="Fu Q."/>
            <person name="Fu X."/>
            <person name="Miao Y."/>
            <person name="Liu J."/>
            <person name="Yu Q."/>
            <person name="Li R."/>
            <person name="Liao H."/>
            <person name="Li X."/>
            <person name="Kong Y."/>
            <person name="Jiang Z."/>
            <person name="Chourrout D."/>
            <person name="Li R."/>
            <person name="Bao Z."/>
        </authorList>
    </citation>
    <scope>NUCLEOTIDE SEQUENCE [LARGE SCALE GENOMIC DNA]</scope>
    <source>
        <strain evidence="11 12">PY_sf001</strain>
    </source>
</reference>
<keyword evidence="5" id="KW-1133">Transmembrane helix</keyword>
<keyword evidence="12" id="KW-1185">Reference proteome</keyword>
<dbReference type="InterPro" id="IPR005331">
    <property type="entry name" value="Sulfotransferase"/>
</dbReference>
<evidence type="ECO:0000256" key="8">
    <source>
        <dbReference type="ARBA" id="ARBA00023180"/>
    </source>
</evidence>
<dbReference type="Pfam" id="PF03567">
    <property type="entry name" value="Sulfotransfer_2"/>
    <property type="match status" value="1"/>
</dbReference>
<keyword evidence="4" id="KW-0812">Transmembrane</keyword>
<gene>
    <name evidence="11" type="ORF">KP79_PYT21348</name>
</gene>